<dbReference type="Proteomes" id="UP000324222">
    <property type="component" value="Unassembled WGS sequence"/>
</dbReference>
<reference evidence="2 3" key="1">
    <citation type="submission" date="2019-05" db="EMBL/GenBank/DDBJ databases">
        <title>Another draft genome of Portunus trituberculatus and its Hox gene families provides insights of decapod evolution.</title>
        <authorList>
            <person name="Jeong J.-H."/>
            <person name="Song I."/>
            <person name="Kim S."/>
            <person name="Choi T."/>
            <person name="Kim D."/>
            <person name="Ryu S."/>
            <person name="Kim W."/>
        </authorList>
    </citation>
    <scope>NUCLEOTIDE SEQUENCE [LARGE SCALE GENOMIC DNA]</scope>
    <source>
        <tissue evidence="2">Muscle</tissue>
    </source>
</reference>
<accession>A0A5B7EH10</accession>
<dbReference type="AlphaFoldDB" id="A0A5B7EH10"/>
<organism evidence="2 3">
    <name type="scientific">Portunus trituberculatus</name>
    <name type="common">Swimming crab</name>
    <name type="synonym">Neptunus trituberculatus</name>
    <dbReference type="NCBI Taxonomy" id="210409"/>
    <lineage>
        <taxon>Eukaryota</taxon>
        <taxon>Metazoa</taxon>
        <taxon>Ecdysozoa</taxon>
        <taxon>Arthropoda</taxon>
        <taxon>Crustacea</taxon>
        <taxon>Multicrustacea</taxon>
        <taxon>Malacostraca</taxon>
        <taxon>Eumalacostraca</taxon>
        <taxon>Eucarida</taxon>
        <taxon>Decapoda</taxon>
        <taxon>Pleocyemata</taxon>
        <taxon>Brachyura</taxon>
        <taxon>Eubrachyura</taxon>
        <taxon>Portunoidea</taxon>
        <taxon>Portunidae</taxon>
        <taxon>Portuninae</taxon>
        <taxon>Portunus</taxon>
    </lineage>
</organism>
<name>A0A5B7EH10_PORTR</name>
<proteinExistence type="predicted"/>
<protein>
    <submittedName>
        <fullName evidence="2">Uncharacterized protein</fullName>
    </submittedName>
</protein>
<feature type="transmembrane region" description="Helical" evidence="1">
    <location>
        <begin position="126"/>
        <end position="152"/>
    </location>
</feature>
<keyword evidence="1" id="KW-0472">Membrane</keyword>
<sequence length="169" mass="17332">MMTVIMCCVHLGGWGKSCVAGGAGLPNPQLNSDKNLITLGVRGRGGGEGQPAARRLDAALTTPAGGRGSPPCMCLRKKPKHPIRPCRANETDGDRNQQGPKAAVPSVTSTMCDCAADAVSDEQAQVVAVVTGVAVVVVVVLMVAVMIVMAVVEVEGFKATPGQISQEGR</sequence>
<evidence type="ECO:0000313" key="3">
    <source>
        <dbReference type="Proteomes" id="UP000324222"/>
    </source>
</evidence>
<comment type="caution">
    <text evidence="2">The sequence shown here is derived from an EMBL/GenBank/DDBJ whole genome shotgun (WGS) entry which is preliminary data.</text>
</comment>
<evidence type="ECO:0000256" key="1">
    <source>
        <dbReference type="SAM" id="Phobius"/>
    </source>
</evidence>
<keyword evidence="1" id="KW-0812">Transmembrane</keyword>
<evidence type="ECO:0000313" key="2">
    <source>
        <dbReference type="EMBL" id="MPC31834.1"/>
    </source>
</evidence>
<gene>
    <name evidence="2" type="ORF">E2C01_025134</name>
</gene>
<keyword evidence="1" id="KW-1133">Transmembrane helix</keyword>
<keyword evidence="3" id="KW-1185">Reference proteome</keyword>
<dbReference type="EMBL" id="VSRR010002513">
    <property type="protein sequence ID" value="MPC31834.1"/>
    <property type="molecule type" value="Genomic_DNA"/>
</dbReference>